<dbReference type="InterPro" id="IPR052897">
    <property type="entry name" value="Sec-Metab_Biosynth_Hydrolase"/>
</dbReference>
<keyword evidence="3" id="KW-1185">Reference proteome</keyword>
<reference evidence="4" key="2">
    <citation type="submission" date="2020-04" db="EMBL/GenBank/DDBJ databases">
        <authorList>
            <consortium name="NCBI Genome Project"/>
        </authorList>
    </citation>
    <scope>NUCLEOTIDE SEQUENCE</scope>
    <source>
        <strain evidence="4">CBS 304.34</strain>
    </source>
</reference>
<dbReference type="PANTHER" id="PTHR37017:SF13">
    <property type="entry name" value="AB HYDROLASE-1 DOMAIN-CONTAINING PROTEIN"/>
    <property type="match status" value="1"/>
</dbReference>
<dbReference type="EMBL" id="MU003705">
    <property type="protein sequence ID" value="KAF2807320.1"/>
    <property type="molecule type" value="Genomic_DNA"/>
</dbReference>
<keyword evidence="2" id="KW-0378">Hydrolase</keyword>
<gene>
    <name evidence="2 4" type="ORF">BDZ99DRAFT_536714</name>
</gene>
<dbReference type="InterPro" id="IPR029058">
    <property type="entry name" value="AB_hydrolase_fold"/>
</dbReference>
<evidence type="ECO:0000259" key="1">
    <source>
        <dbReference type="Pfam" id="PF12697"/>
    </source>
</evidence>
<accession>A0A6A6YF06</accession>
<protein>
    <submittedName>
        <fullName evidence="2 4">Alpha/beta-hydrolase</fullName>
    </submittedName>
</protein>
<reference evidence="4" key="3">
    <citation type="submission" date="2025-04" db="UniProtKB">
        <authorList>
            <consortium name="RefSeq"/>
        </authorList>
    </citation>
    <scope>IDENTIFICATION</scope>
    <source>
        <strain evidence="4">CBS 304.34</strain>
    </source>
</reference>
<dbReference type="OrthoDB" id="408373at2759"/>
<name>A0A6A6YF06_9PEZI</name>
<dbReference type="RefSeq" id="XP_033574284.1">
    <property type="nucleotide sequence ID" value="XM_033726588.1"/>
</dbReference>
<evidence type="ECO:0000313" key="3">
    <source>
        <dbReference type="Proteomes" id="UP000504636"/>
    </source>
</evidence>
<dbReference type="GeneID" id="54467481"/>
<reference evidence="2 4" key="1">
    <citation type="journal article" date="2020" name="Stud. Mycol.">
        <title>101 Dothideomycetes genomes: a test case for predicting lifestyles and emergence of pathogens.</title>
        <authorList>
            <person name="Haridas S."/>
            <person name="Albert R."/>
            <person name="Binder M."/>
            <person name="Bloem J."/>
            <person name="Labutti K."/>
            <person name="Salamov A."/>
            <person name="Andreopoulos B."/>
            <person name="Baker S."/>
            <person name="Barry K."/>
            <person name="Bills G."/>
            <person name="Bluhm B."/>
            <person name="Cannon C."/>
            <person name="Castanera R."/>
            <person name="Culley D."/>
            <person name="Daum C."/>
            <person name="Ezra D."/>
            <person name="Gonzalez J."/>
            <person name="Henrissat B."/>
            <person name="Kuo A."/>
            <person name="Liang C."/>
            <person name="Lipzen A."/>
            <person name="Lutzoni F."/>
            <person name="Magnuson J."/>
            <person name="Mondo S."/>
            <person name="Nolan M."/>
            <person name="Ohm R."/>
            <person name="Pangilinan J."/>
            <person name="Park H.-J."/>
            <person name="Ramirez L."/>
            <person name="Alfaro M."/>
            <person name="Sun H."/>
            <person name="Tritt A."/>
            <person name="Yoshinaga Y."/>
            <person name="Zwiers L.-H."/>
            <person name="Turgeon B."/>
            <person name="Goodwin S."/>
            <person name="Spatafora J."/>
            <person name="Crous P."/>
            <person name="Grigoriev I."/>
        </authorList>
    </citation>
    <scope>NUCLEOTIDE SEQUENCE</scope>
    <source>
        <strain evidence="2 4">CBS 304.34</strain>
    </source>
</reference>
<dbReference type="SUPFAM" id="SSF53474">
    <property type="entry name" value="alpha/beta-Hydrolases"/>
    <property type="match status" value="1"/>
</dbReference>
<dbReference type="InterPro" id="IPR000073">
    <property type="entry name" value="AB_hydrolase_1"/>
</dbReference>
<dbReference type="Gene3D" id="3.40.50.1820">
    <property type="entry name" value="alpha/beta hydrolase"/>
    <property type="match status" value="1"/>
</dbReference>
<evidence type="ECO:0000313" key="2">
    <source>
        <dbReference type="EMBL" id="KAF2807320.1"/>
    </source>
</evidence>
<evidence type="ECO:0000313" key="4">
    <source>
        <dbReference type="RefSeq" id="XP_033574284.1"/>
    </source>
</evidence>
<organism evidence="2">
    <name type="scientific">Mytilinidion resinicola</name>
    <dbReference type="NCBI Taxonomy" id="574789"/>
    <lineage>
        <taxon>Eukaryota</taxon>
        <taxon>Fungi</taxon>
        <taxon>Dikarya</taxon>
        <taxon>Ascomycota</taxon>
        <taxon>Pezizomycotina</taxon>
        <taxon>Dothideomycetes</taxon>
        <taxon>Pleosporomycetidae</taxon>
        <taxon>Mytilinidiales</taxon>
        <taxon>Mytilinidiaceae</taxon>
        <taxon>Mytilinidion</taxon>
    </lineage>
</organism>
<dbReference type="AlphaFoldDB" id="A0A6A6YF06"/>
<proteinExistence type="predicted"/>
<dbReference type="Proteomes" id="UP000504636">
    <property type="component" value="Unplaced"/>
</dbReference>
<sequence length="264" mass="29242">MNPKPTVAICPGGWPSVEFFQPVMQAFEAKGYPTVWSISPGYPEHDPAKMPPMNLDAKHLREKVLMPLVEEGKDVVLFMHSYGGIYGPSAVEGLSKKQRTGNGLKGGVIALLWVAAFVARKGTSAMSAMGMDPNNLPDWIDYDESTGWVVIPKQQAKAMLFHDLPEEEAERLANALPRQPYSCFSLPVHYDPYDDPNFQGSFGYIFTEADRILPYELQQKFVEIGGIKKTMILKGSSHSPHLEQPVQLVEHLVDLLGEVTGDAK</sequence>
<feature type="domain" description="AB hydrolase-1" evidence="1">
    <location>
        <begin position="9"/>
        <end position="250"/>
    </location>
</feature>
<dbReference type="Pfam" id="PF12697">
    <property type="entry name" value="Abhydrolase_6"/>
    <property type="match status" value="1"/>
</dbReference>
<dbReference type="PANTHER" id="PTHR37017">
    <property type="entry name" value="AB HYDROLASE-1 DOMAIN-CONTAINING PROTEIN-RELATED"/>
    <property type="match status" value="1"/>
</dbReference>
<dbReference type="GO" id="GO:0016787">
    <property type="term" value="F:hydrolase activity"/>
    <property type="evidence" value="ECO:0007669"/>
    <property type="project" value="UniProtKB-KW"/>
</dbReference>